<reference evidence="2 3" key="1">
    <citation type="journal article" date="2019" name="Int. J. Syst. Evol. Microbiol.">
        <title>The Global Catalogue of Microorganisms (GCM) 10K type strain sequencing project: providing services to taxonomists for standard genome sequencing and annotation.</title>
        <authorList>
            <consortium name="The Broad Institute Genomics Platform"/>
            <consortium name="The Broad Institute Genome Sequencing Center for Infectious Disease"/>
            <person name="Wu L."/>
            <person name="Ma J."/>
        </authorList>
    </citation>
    <scope>NUCLEOTIDE SEQUENCE [LARGE SCALE GENOMIC DNA]</scope>
    <source>
        <strain evidence="2 3">JCM 7356</strain>
    </source>
</reference>
<proteinExistence type="predicted"/>
<feature type="signal peptide" evidence="1">
    <location>
        <begin position="1"/>
        <end position="32"/>
    </location>
</feature>
<evidence type="ECO:0000313" key="2">
    <source>
        <dbReference type="EMBL" id="GAA2258987.1"/>
    </source>
</evidence>
<keyword evidence="3" id="KW-1185">Reference proteome</keyword>
<comment type="caution">
    <text evidence="2">The sequence shown here is derived from an EMBL/GenBank/DDBJ whole genome shotgun (WGS) entry which is preliminary data.</text>
</comment>
<gene>
    <name evidence="2" type="ORF">GCM10010430_48780</name>
</gene>
<evidence type="ECO:0000313" key="3">
    <source>
        <dbReference type="Proteomes" id="UP001500305"/>
    </source>
</evidence>
<name>A0ABN3EHS2_9ACTN</name>
<evidence type="ECO:0000256" key="1">
    <source>
        <dbReference type="SAM" id="SignalP"/>
    </source>
</evidence>
<dbReference type="Proteomes" id="UP001500305">
    <property type="component" value="Unassembled WGS sequence"/>
</dbReference>
<organism evidence="2 3">
    <name type="scientific">Kitasatospora cystarginea</name>
    <dbReference type="NCBI Taxonomy" id="58350"/>
    <lineage>
        <taxon>Bacteria</taxon>
        <taxon>Bacillati</taxon>
        <taxon>Actinomycetota</taxon>
        <taxon>Actinomycetes</taxon>
        <taxon>Kitasatosporales</taxon>
        <taxon>Streptomycetaceae</taxon>
        <taxon>Kitasatospora</taxon>
    </lineage>
</organism>
<evidence type="ECO:0008006" key="4">
    <source>
        <dbReference type="Google" id="ProtNLM"/>
    </source>
</evidence>
<protein>
    <recommendedName>
        <fullName evidence="4">Secreted protein</fullName>
    </recommendedName>
</protein>
<feature type="chain" id="PRO_5047045951" description="Secreted protein" evidence="1">
    <location>
        <begin position="33"/>
        <end position="139"/>
    </location>
</feature>
<dbReference type="RefSeq" id="WP_344638639.1">
    <property type="nucleotide sequence ID" value="NZ_BAAATR010000024.1"/>
</dbReference>
<dbReference type="EMBL" id="BAAATR010000024">
    <property type="protein sequence ID" value="GAA2258987.1"/>
    <property type="molecule type" value="Genomic_DNA"/>
</dbReference>
<accession>A0ABN3EHS2</accession>
<keyword evidence="1" id="KW-0732">Signal</keyword>
<sequence>MKNGLKRSAARLAAAGVMGAAVIAAAATPALAKGAAELSAPSRVSVGQAIHIKGRATDDGATDARLCVQERSGKSGAWRTVKCGPMTVLPLHDATVDVKIKARHRATIQLRGVLYGYDGAKGGHPFVDRTTDVKVVHVR</sequence>